<feature type="compositionally biased region" description="Polar residues" evidence="3">
    <location>
        <begin position="723"/>
        <end position="746"/>
    </location>
</feature>
<keyword evidence="2" id="KW-0677">Repeat</keyword>
<comment type="similarity">
    <text evidence="1">Belongs to the HEATR5 family.</text>
</comment>
<dbReference type="GO" id="GO:0006897">
    <property type="term" value="P:endocytosis"/>
    <property type="evidence" value="ECO:0007669"/>
    <property type="project" value="TreeGrafter"/>
</dbReference>
<dbReference type="Proteomes" id="UP000656497">
    <property type="component" value="Unassembled WGS sequence"/>
</dbReference>
<organism evidence="4 5">
    <name type="scientific">Vidua macroura</name>
    <name type="common">Pin-tailed whydah</name>
    <dbReference type="NCBI Taxonomy" id="187451"/>
    <lineage>
        <taxon>Eukaryota</taxon>
        <taxon>Metazoa</taxon>
        <taxon>Chordata</taxon>
        <taxon>Craniata</taxon>
        <taxon>Vertebrata</taxon>
        <taxon>Euteleostomi</taxon>
        <taxon>Archelosauria</taxon>
        <taxon>Archosauria</taxon>
        <taxon>Dinosauria</taxon>
        <taxon>Saurischia</taxon>
        <taxon>Theropoda</taxon>
        <taxon>Coelurosauria</taxon>
        <taxon>Aves</taxon>
        <taxon>Neognathae</taxon>
        <taxon>Neoaves</taxon>
        <taxon>Telluraves</taxon>
        <taxon>Australaves</taxon>
        <taxon>Passeriformes</taxon>
        <taxon>Passeroidea</taxon>
        <taxon>Estrildidae</taxon>
        <taxon>Viduinae</taxon>
        <taxon>Vidua</taxon>
    </lineage>
</organism>
<dbReference type="AlphaFoldDB" id="A0A852DZR2"/>
<proteinExistence type="inferred from homology"/>
<dbReference type="SUPFAM" id="SSF48371">
    <property type="entry name" value="ARM repeat"/>
    <property type="match status" value="2"/>
</dbReference>
<dbReference type="InterPro" id="IPR040108">
    <property type="entry name" value="Laa1/Sip1/HEATR5"/>
</dbReference>
<dbReference type="Pfam" id="PF20210">
    <property type="entry name" value="Laa1_Sip1_HTR5"/>
    <property type="match status" value="1"/>
</dbReference>
<feature type="region of interest" description="Disordered" evidence="3">
    <location>
        <begin position="723"/>
        <end position="747"/>
    </location>
</feature>
<dbReference type="GO" id="GO:0016020">
    <property type="term" value="C:membrane"/>
    <property type="evidence" value="ECO:0007669"/>
    <property type="project" value="TreeGrafter"/>
</dbReference>
<dbReference type="GO" id="GO:0008104">
    <property type="term" value="P:intracellular protein localization"/>
    <property type="evidence" value="ECO:0007669"/>
    <property type="project" value="TreeGrafter"/>
</dbReference>
<reference evidence="4" key="1">
    <citation type="submission" date="2019-09" db="EMBL/GenBank/DDBJ databases">
        <title>Bird 10,000 Genomes (B10K) Project - Family phase.</title>
        <authorList>
            <person name="Zhang G."/>
        </authorList>
    </citation>
    <scope>NUCLEOTIDE SEQUENCE</scope>
    <source>
        <strain evidence="4">B10K-DU-002-50</strain>
        <tissue evidence="4">Muscle</tissue>
    </source>
</reference>
<evidence type="ECO:0000313" key="5">
    <source>
        <dbReference type="Proteomes" id="UP000656497"/>
    </source>
</evidence>
<dbReference type="InterPro" id="IPR011989">
    <property type="entry name" value="ARM-like"/>
</dbReference>
<feature type="region of interest" description="Disordered" evidence="3">
    <location>
        <begin position="607"/>
        <end position="626"/>
    </location>
</feature>
<dbReference type="GO" id="GO:0030139">
    <property type="term" value="C:endocytic vesicle"/>
    <property type="evidence" value="ECO:0007669"/>
    <property type="project" value="TreeGrafter"/>
</dbReference>
<dbReference type="EMBL" id="WBNN01009097">
    <property type="protein sequence ID" value="NXP99645.1"/>
    <property type="molecule type" value="Genomic_DNA"/>
</dbReference>
<comment type="caution">
    <text evidence="4">The sequence shown here is derived from an EMBL/GenBank/DDBJ whole genome shotgun (WGS) entry which is preliminary data.</text>
</comment>
<dbReference type="InterPro" id="IPR016024">
    <property type="entry name" value="ARM-type_fold"/>
</dbReference>
<dbReference type="InterPro" id="IPR046837">
    <property type="entry name" value="Laa1/Sip1/HEATR5-like_HEAT"/>
</dbReference>
<feature type="region of interest" description="Disordered" evidence="3">
    <location>
        <begin position="847"/>
        <end position="869"/>
    </location>
</feature>
<name>A0A852DZR2_VIDMA</name>
<feature type="non-terminal residue" evidence="4">
    <location>
        <position position="1238"/>
    </location>
</feature>
<protein>
    <submittedName>
        <fullName evidence="4">HTR5B protein</fullName>
    </submittedName>
</protein>
<dbReference type="PANTHER" id="PTHR21663">
    <property type="entry name" value="HYPOTHETICAL HEAT DOMAIN-CONTAINING"/>
    <property type="match status" value="1"/>
</dbReference>
<dbReference type="PANTHER" id="PTHR21663:SF2">
    <property type="entry name" value="HEAT REPEAT-CONTAINING PROTEIN 5B"/>
    <property type="match status" value="1"/>
</dbReference>
<evidence type="ECO:0000256" key="3">
    <source>
        <dbReference type="SAM" id="MobiDB-lite"/>
    </source>
</evidence>
<evidence type="ECO:0000256" key="2">
    <source>
        <dbReference type="ARBA" id="ARBA00022737"/>
    </source>
</evidence>
<dbReference type="GO" id="GO:0005829">
    <property type="term" value="C:cytosol"/>
    <property type="evidence" value="ECO:0007669"/>
    <property type="project" value="GOC"/>
</dbReference>
<dbReference type="GO" id="GO:0042147">
    <property type="term" value="P:retrograde transport, endosome to Golgi"/>
    <property type="evidence" value="ECO:0007669"/>
    <property type="project" value="TreeGrafter"/>
</dbReference>
<accession>A0A852DZR2</accession>
<dbReference type="Pfam" id="PF25468">
    <property type="entry name" value="HEAT_HEATR5A"/>
    <property type="match status" value="1"/>
</dbReference>
<evidence type="ECO:0000256" key="1">
    <source>
        <dbReference type="ARBA" id="ARBA00008304"/>
    </source>
</evidence>
<dbReference type="GO" id="GO:0005794">
    <property type="term" value="C:Golgi apparatus"/>
    <property type="evidence" value="ECO:0007669"/>
    <property type="project" value="TreeGrafter"/>
</dbReference>
<dbReference type="Gene3D" id="1.25.10.10">
    <property type="entry name" value="Leucine-rich Repeat Variant"/>
    <property type="match status" value="1"/>
</dbReference>
<gene>
    <name evidence="4" type="primary">Heatr5b</name>
    <name evidence="4" type="ORF">VIDMAC_R12633</name>
</gene>
<keyword evidence="5" id="KW-1185">Reference proteome</keyword>
<sequence length="1238" mass="134268">GLAENKSTLGPEEVRKSALTLVMGALDNPNPILRCAAGEALGRMAQVVGEASFIARMAQYSFDKLKSARDVVSRTGHSLALGCLHRYVGGIGSGQHLKTSVSILLALAQDGTSPEVQTWSLHSLALIVDSSGPMYRGYVEPTLSLVLTLLLTVPPSHTEVHQCLGRCLGAIITTVGPELQGNGATISTIRSSCLVGCAITQDHSDSLVQAAAISCLQQLHMFAPRHVNLSSLVPSLCVHLCSSHLLLRRAAVACLRQLAQREASEVCEYAMSLAKNTGDKENSAINMNPFAPGAGSRRDAHCRHQGVNITETGLEGVLFGMLDRETDRKLCSDIHDTLGHMLSSLAVENLSHWLMLCKDVLAASSDMSTAAPLGGGKDEELEKKEEMDDDTMFTTLGEEDKSKPSVAPRWATRVFAADCLCRVIMLCENANKAHFDLALARSARLKNPKNDFLVLHLSDLIRMAFMAATDHSNQLRMAGLQALEDIIKKFASVPEPEFPGHVILEQYQANVGAALRPAFSQDTPSDITAKACQVCSAWIGSGVVSDLNDLRRVHNLLVSSLDKVQAGKGSSSQLYRESATTMEKLAVLKAWAEVYVVAMKIKKEAETKPKRVSKSTEEDEDDFGTVDELPPDSLITLVQPELPALSRLWLAALKDYALLTLPAEFATQLPPDGGAFYTPETIDTARLHYRNSWAPILHAVALWLNSTGFNVSESTEETAAAMPSSQKRATSIMLNQTPGTPPTTKSLPEINKDRMHLILGVSIQFLCSPRPEEPVEHVTSCLQALHTLLDSPCARIHIAEDQLLGVELLSVLHRLLLTWDPPSVQLLVTGVVQQIVRAAQDYLQEKRNTLNEDDNEEKENPLALGEGGESGGLVPGKSLVFAAMELLMFILVRHMPHLSSKVSDSPSHIAAKSHLSEESARLVAATVNILSDLPSLCSPAGCMTILPTILFLITRVLKETAVKSADNQVPPPVTAALQGIKTIVTLPTVKTDETQKQWTGLIRSTLASILEDSQPEASKPILDEISILTAIALFLWSASTEIIGVQSLQNGCMNRFRSALNSSDPWVQAKCYQLLLSVFQHTNRALSTPYIHSLAPIMVEKLKAVERSRPNNNLELLAVQEGIKVLETLVALGEEQNRVQLLALLVPTLISYLLNENAFASASTASKDLHEFALQNLMHIGPLYPHAFKTVMGAAPELKTRLETAVRASQASKAKAAARQPPPTVHSTPTIKLKTSFF</sequence>
<feature type="non-terminal residue" evidence="4">
    <location>
        <position position="1"/>
    </location>
</feature>
<dbReference type="FunFam" id="1.25.10.10:FF:000262">
    <property type="entry name" value="HEAT repeat-containing protein 5B"/>
    <property type="match status" value="1"/>
</dbReference>
<evidence type="ECO:0000313" key="4">
    <source>
        <dbReference type="EMBL" id="NXP99645.1"/>
    </source>
</evidence>